<dbReference type="Pfam" id="PF24913">
    <property type="entry name" value="WHD_AAA_fung"/>
    <property type="match status" value="1"/>
</dbReference>
<protein>
    <submittedName>
        <fullName evidence="2">16398_t:CDS:1</fullName>
    </submittedName>
</protein>
<feature type="domain" description="AAA protein C-terminal winged helix" evidence="1">
    <location>
        <begin position="102"/>
        <end position="153"/>
    </location>
</feature>
<accession>A0A9N9CNX3</accession>
<evidence type="ECO:0000259" key="1">
    <source>
        <dbReference type="Pfam" id="PF24913"/>
    </source>
</evidence>
<dbReference type="OrthoDB" id="511599at2759"/>
<name>A0A9N9CNX3_9GLOM</name>
<proteinExistence type="predicted"/>
<reference evidence="2" key="1">
    <citation type="submission" date="2021-06" db="EMBL/GenBank/DDBJ databases">
        <authorList>
            <person name="Kallberg Y."/>
            <person name="Tangrot J."/>
            <person name="Rosling A."/>
        </authorList>
    </citation>
    <scope>NUCLEOTIDE SEQUENCE</scope>
    <source>
        <strain evidence="2">MA453B</strain>
    </source>
</reference>
<evidence type="ECO:0000313" key="3">
    <source>
        <dbReference type="Proteomes" id="UP000789405"/>
    </source>
</evidence>
<dbReference type="InterPro" id="IPR056808">
    <property type="entry name" value="HTH_AAA"/>
</dbReference>
<organism evidence="2 3">
    <name type="scientific">Dentiscutata erythropus</name>
    <dbReference type="NCBI Taxonomy" id="1348616"/>
    <lineage>
        <taxon>Eukaryota</taxon>
        <taxon>Fungi</taxon>
        <taxon>Fungi incertae sedis</taxon>
        <taxon>Mucoromycota</taxon>
        <taxon>Glomeromycotina</taxon>
        <taxon>Glomeromycetes</taxon>
        <taxon>Diversisporales</taxon>
        <taxon>Gigasporaceae</taxon>
        <taxon>Dentiscutata</taxon>
    </lineage>
</organism>
<comment type="caution">
    <text evidence="2">The sequence shown here is derived from an EMBL/GenBank/DDBJ whole genome shotgun (WGS) entry which is preliminary data.</text>
</comment>
<dbReference type="AlphaFoldDB" id="A0A9N9CNX3"/>
<feature type="non-terminal residue" evidence="2">
    <location>
        <position position="153"/>
    </location>
</feature>
<sequence>MKLPFVFLELLQFTRATGNRILRDASQIDAIIVRDLTPKEAIDLLKSNQPESEDELEKIVKRICCHFSYINKLALTNKETDIYGLILNFEEEALNKQEYASYPKWIKMIDHDNIIIINEHQNIKADSKIPLNIFEEIVNQDGFDKLLDDVSER</sequence>
<dbReference type="EMBL" id="CAJVPY010004042">
    <property type="protein sequence ID" value="CAG8608626.1"/>
    <property type="molecule type" value="Genomic_DNA"/>
</dbReference>
<gene>
    <name evidence="2" type="ORF">DERYTH_LOCUS8018</name>
</gene>
<evidence type="ECO:0000313" key="2">
    <source>
        <dbReference type="EMBL" id="CAG8608626.1"/>
    </source>
</evidence>
<keyword evidence="3" id="KW-1185">Reference proteome</keyword>
<dbReference type="Proteomes" id="UP000789405">
    <property type="component" value="Unassembled WGS sequence"/>
</dbReference>